<evidence type="ECO:0000313" key="2">
    <source>
        <dbReference type="Proteomes" id="UP000324800"/>
    </source>
</evidence>
<dbReference type="OrthoDB" id="5954088at2759"/>
<feature type="non-terminal residue" evidence="1">
    <location>
        <position position="226"/>
    </location>
</feature>
<dbReference type="Gene3D" id="3.80.10.10">
    <property type="entry name" value="Ribonuclease Inhibitor"/>
    <property type="match status" value="1"/>
</dbReference>
<dbReference type="SUPFAM" id="SSF52058">
    <property type="entry name" value="L domain-like"/>
    <property type="match status" value="1"/>
</dbReference>
<name>A0A5J4TVF8_9EUKA</name>
<reference evidence="1 2" key="1">
    <citation type="submission" date="2019-03" db="EMBL/GenBank/DDBJ databases">
        <title>Single cell metagenomics reveals metabolic interactions within the superorganism composed of flagellate Streblomastix strix and complex community of Bacteroidetes bacteria on its surface.</title>
        <authorList>
            <person name="Treitli S.C."/>
            <person name="Kolisko M."/>
            <person name="Husnik F."/>
            <person name="Keeling P."/>
            <person name="Hampl V."/>
        </authorList>
    </citation>
    <scope>NUCLEOTIDE SEQUENCE [LARGE SCALE GENOMIC DNA]</scope>
    <source>
        <strain evidence="1">ST1C</strain>
    </source>
</reference>
<dbReference type="InterPro" id="IPR032675">
    <property type="entry name" value="LRR_dom_sf"/>
</dbReference>
<proteinExistence type="predicted"/>
<protein>
    <submittedName>
        <fullName evidence="1">Uncharacterized protein</fullName>
    </submittedName>
</protein>
<dbReference type="AlphaFoldDB" id="A0A5J4TVF8"/>
<dbReference type="InterPro" id="IPR042655">
    <property type="entry name" value="LRC72"/>
</dbReference>
<dbReference type="EMBL" id="SNRW01025608">
    <property type="protein sequence ID" value="KAA6361395.1"/>
    <property type="molecule type" value="Genomic_DNA"/>
</dbReference>
<dbReference type="Proteomes" id="UP000324800">
    <property type="component" value="Unassembled WGS sequence"/>
</dbReference>
<evidence type="ECO:0000313" key="1">
    <source>
        <dbReference type="EMBL" id="KAA6361395.1"/>
    </source>
</evidence>
<dbReference type="PANTHER" id="PTHR46759">
    <property type="entry name" value="LEUCINE-RICH REPEAT-CONTAINING PROTEIN 72"/>
    <property type="match status" value="1"/>
</dbReference>
<dbReference type="PANTHER" id="PTHR46759:SF2">
    <property type="match status" value="1"/>
</dbReference>
<sequence length="226" mass="26440">MNVLGNLRQQKLDKFPPQIDVNSAETLYLDGNSLKNVDFLSNFPSLWNIDLFGNQIESLEQMRFYEAFGLVDLSNNKITWEELLKLRHVSILDLRLSNNPNLPSYYRPIAIYLLPYVWAIDGWYISQYERLRASTWCSVGEGKDLYKQVRSISDHAPHAPTKRLLIETTHAHSLMINFAKEAPQSRLTDQRRLRFLTEFFTENARIQVGYNSQEQQQLISLQYPLQ</sequence>
<comment type="caution">
    <text evidence="1">The sequence shown here is derived from an EMBL/GenBank/DDBJ whole genome shotgun (WGS) entry which is preliminary data.</text>
</comment>
<accession>A0A5J4TVF8</accession>
<gene>
    <name evidence="1" type="ORF">EZS28_043078</name>
</gene>
<organism evidence="1 2">
    <name type="scientific">Streblomastix strix</name>
    <dbReference type="NCBI Taxonomy" id="222440"/>
    <lineage>
        <taxon>Eukaryota</taxon>
        <taxon>Metamonada</taxon>
        <taxon>Preaxostyla</taxon>
        <taxon>Oxymonadida</taxon>
        <taxon>Streblomastigidae</taxon>
        <taxon>Streblomastix</taxon>
    </lineage>
</organism>